<reference evidence="4" key="1">
    <citation type="submission" date="2019-10" db="EMBL/GenBank/DDBJ databases">
        <authorList>
            <consortium name="DOE Joint Genome Institute"/>
            <person name="Kuo A."/>
            <person name="Miyauchi S."/>
            <person name="Kiss E."/>
            <person name="Drula E."/>
            <person name="Kohler A."/>
            <person name="Sanchez-Garcia M."/>
            <person name="Andreopoulos B."/>
            <person name="Barry K.W."/>
            <person name="Bonito G."/>
            <person name="Buee M."/>
            <person name="Carver A."/>
            <person name="Chen C."/>
            <person name="Cichocki N."/>
            <person name="Clum A."/>
            <person name="Culley D."/>
            <person name="Crous P.W."/>
            <person name="Fauchery L."/>
            <person name="Girlanda M."/>
            <person name="Hayes R."/>
            <person name="Keri Z."/>
            <person name="LaButti K."/>
            <person name="Lipzen A."/>
            <person name="Lombard V."/>
            <person name="Magnuson J."/>
            <person name="Maillard F."/>
            <person name="Morin E."/>
            <person name="Murat C."/>
            <person name="Nolan M."/>
            <person name="Ohm R."/>
            <person name="Pangilinan J."/>
            <person name="Pereira M."/>
            <person name="Perotto S."/>
            <person name="Peter M."/>
            <person name="Riley R."/>
            <person name="Sitrit Y."/>
            <person name="Stielow B."/>
            <person name="Szollosi G."/>
            <person name="Zifcakova L."/>
            <person name="Stursova M."/>
            <person name="Spatafora J.W."/>
            <person name="Tedersoo L."/>
            <person name="Vaario L.-M."/>
            <person name="Yamada A."/>
            <person name="Yan M."/>
            <person name="Wang P."/>
            <person name="Xu J."/>
            <person name="Bruns T."/>
            <person name="Baldrian P."/>
            <person name="Vilgalys R."/>
            <person name="Henrissat B."/>
            <person name="Grigoriev I.V."/>
            <person name="Hibbett D."/>
            <person name="Nagy L.G."/>
            <person name="Martin F.M."/>
        </authorList>
    </citation>
    <scope>NUCLEOTIDE SEQUENCE</scope>
    <source>
        <strain evidence="4">Prilba</strain>
    </source>
</reference>
<dbReference type="PANTHER" id="PTHR13213:SF2">
    <property type="entry name" value="MYB-BINDING PROTEIN 1A"/>
    <property type="match status" value="1"/>
</dbReference>
<keyword evidence="2" id="KW-0539">Nucleus</keyword>
<dbReference type="Pfam" id="PF04931">
    <property type="entry name" value="DNA_pol_phi"/>
    <property type="match status" value="1"/>
</dbReference>
<dbReference type="AlphaFoldDB" id="A0A9P5MUQ7"/>
<dbReference type="InterPro" id="IPR007015">
    <property type="entry name" value="DNA_pol_V/MYBBP1A"/>
</dbReference>
<evidence type="ECO:0000313" key="4">
    <source>
        <dbReference type="EMBL" id="KAF8479154.1"/>
    </source>
</evidence>
<dbReference type="GO" id="GO:0005730">
    <property type="term" value="C:nucleolus"/>
    <property type="evidence" value="ECO:0007669"/>
    <property type="project" value="InterPro"/>
</dbReference>
<dbReference type="OrthoDB" id="342531at2759"/>
<protein>
    <submittedName>
        <fullName evidence="4">DNA polymerase phi-domain-containing protein</fullName>
    </submittedName>
</protein>
<evidence type="ECO:0000256" key="2">
    <source>
        <dbReference type="ARBA" id="ARBA00023242"/>
    </source>
</evidence>
<accession>A0A9P5MUQ7</accession>
<comment type="subcellular location">
    <subcellularLocation>
        <location evidence="1">Nucleus</location>
    </subcellularLocation>
</comment>
<name>A0A9P5MUQ7_9AGAM</name>
<organism evidence="4 5">
    <name type="scientific">Russula ochroleuca</name>
    <dbReference type="NCBI Taxonomy" id="152965"/>
    <lineage>
        <taxon>Eukaryota</taxon>
        <taxon>Fungi</taxon>
        <taxon>Dikarya</taxon>
        <taxon>Basidiomycota</taxon>
        <taxon>Agaricomycotina</taxon>
        <taxon>Agaricomycetes</taxon>
        <taxon>Russulales</taxon>
        <taxon>Russulaceae</taxon>
        <taxon>Russula</taxon>
    </lineage>
</organism>
<dbReference type="PANTHER" id="PTHR13213">
    <property type="entry name" value="MYB-BINDING PROTEIN 1A FAMILY MEMBER"/>
    <property type="match status" value="1"/>
</dbReference>
<feature type="compositionally biased region" description="Polar residues" evidence="3">
    <location>
        <begin position="823"/>
        <end position="832"/>
    </location>
</feature>
<comment type="caution">
    <text evidence="4">The sequence shown here is derived from an EMBL/GenBank/DDBJ whole genome shotgun (WGS) entry which is preliminary data.</text>
</comment>
<reference evidence="4" key="2">
    <citation type="journal article" date="2020" name="Nat. Commun.">
        <title>Large-scale genome sequencing of mycorrhizal fungi provides insights into the early evolution of symbiotic traits.</title>
        <authorList>
            <person name="Miyauchi S."/>
            <person name="Kiss E."/>
            <person name="Kuo A."/>
            <person name="Drula E."/>
            <person name="Kohler A."/>
            <person name="Sanchez-Garcia M."/>
            <person name="Morin E."/>
            <person name="Andreopoulos B."/>
            <person name="Barry K.W."/>
            <person name="Bonito G."/>
            <person name="Buee M."/>
            <person name="Carver A."/>
            <person name="Chen C."/>
            <person name="Cichocki N."/>
            <person name="Clum A."/>
            <person name="Culley D."/>
            <person name="Crous P.W."/>
            <person name="Fauchery L."/>
            <person name="Girlanda M."/>
            <person name="Hayes R.D."/>
            <person name="Keri Z."/>
            <person name="LaButti K."/>
            <person name="Lipzen A."/>
            <person name="Lombard V."/>
            <person name="Magnuson J."/>
            <person name="Maillard F."/>
            <person name="Murat C."/>
            <person name="Nolan M."/>
            <person name="Ohm R.A."/>
            <person name="Pangilinan J."/>
            <person name="Pereira M.F."/>
            <person name="Perotto S."/>
            <person name="Peter M."/>
            <person name="Pfister S."/>
            <person name="Riley R."/>
            <person name="Sitrit Y."/>
            <person name="Stielow J.B."/>
            <person name="Szollosi G."/>
            <person name="Zifcakova L."/>
            <person name="Stursova M."/>
            <person name="Spatafora J.W."/>
            <person name="Tedersoo L."/>
            <person name="Vaario L.M."/>
            <person name="Yamada A."/>
            <person name="Yan M."/>
            <person name="Wang P."/>
            <person name="Xu J."/>
            <person name="Bruns T."/>
            <person name="Baldrian P."/>
            <person name="Vilgalys R."/>
            <person name="Dunand C."/>
            <person name="Henrissat B."/>
            <person name="Grigoriev I.V."/>
            <person name="Hibbett D."/>
            <person name="Nagy L.G."/>
            <person name="Martin F.M."/>
        </authorList>
    </citation>
    <scope>NUCLEOTIDE SEQUENCE</scope>
    <source>
        <strain evidence="4">Prilba</strain>
    </source>
</reference>
<evidence type="ECO:0000313" key="5">
    <source>
        <dbReference type="Proteomes" id="UP000759537"/>
    </source>
</evidence>
<dbReference type="GO" id="GO:0000182">
    <property type="term" value="F:rDNA binding"/>
    <property type="evidence" value="ECO:0007669"/>
    <property type="project" value="TreeGrafter"/>
</dbReference>
<feature type="region of interest" description="Disordered" evidence="3">
    <location>
        <begin position="780"/>
        <end position="849"/>
    </location>
</feature>
<evidence type="ECO:0000256" key="1">
    <source>
        <dbReference type="ARBA" id="ARBA00004123"/>
    </source>
</evidence>
<gene>
    <name evidence="4" type="ORF">DFH94DRAFT_632169</name>
</gene>
<evidence type="ECO:0000256" key="3">
    <source>
        <dbReference type="SAM" id="MobiDB-lite"/>
    </source>
</evidence>
<dbReference type="Proteomes" id="UP000759537">
    <property type="component" value="Unassembled WGS sequence"/>
</dbReference>
<keyword evidence="5" id="KW-1185">Reference proteome</keyword>
<dbReference type="EMBL" id="WHVB01000010">
    <property type="protein sequence ID" value="KAF8479154.1"/>
    <property type="molecule type" value="Genomic_DNA"/>
</dbReference>
<proteinExistence type="predicted"/>
<feature type="compositionally biased region" description="Acidic residues" evidence="3">
    <location>
        <begin position="784"/>
        <end position="795"/>
    </location>
</feature>
<feature type="region of interest" description="Disordered" evidence="3">
    <location>
        <begin position="1177"/>
        <end position="1198"/>
    </location>
</feature>
<sequence length="1228" mass="136602">MSTTLPLFWDLSSTEKKKRLDASVKLISTLEKFQVAFERRSAESDMSSNEDDSGREENVLSVGGLGNMKCDTILDALNAPDVAYSIRRLVRGLGSPRESSRLGFAVALTELLSRVTTVSCANILALLLDATRTSGNQTGQEERDLFFARLFGLTAIIHSGLLLRTHPPLPRSASAPSTPESCAAVLGALRALAQAKSWLAEPAYWAIGRAMDYLAAAAEEDVPWREEAAHNLFEEVFGEASSADGGTPKSGSVWTPEKVALALRAQRLWPGREHEWHRLWAPTIKHGDVLHLANLMMLARILREGEVENDEGVTKIPGRAWRPKVHHVWDELLDLLLPPDGSGRSPVGSFQEFFRIVVDESLFSGSASNERKYWGFVIFQRVLPRVKATDLPMLFTKNFMRTWINHLSHFDRYLHSFAKQIATSQAKEIISAVQKDPTLGFAFILQLTGVHGSQQFDKLTRTTTVESILTRMSAEGIENYISHLLGQADGGPTFRQYGMSDTQVIDARRSWIIEQFVALIRKGITPKGDEWVQVILDWFIVHGIFNIKKRSQKSLISAIHCVPSPPYSDHLRLQCRERLLGCLADLTQLSIVTKTAEKVQRFTGIASDGQLWLSRVVQIIRQLEQDSKHVAVLSELDQDNRENLEHAHRTVAWLRKVSGDQREQAEGVELLLQSFVVQFYIDGNSGRRDTVSLESCIDSAFRLFHPSPEKPESFGDDKLQQSRPEPIDVLVDTIIGCLERGTAFMRAVGNRSFSLISGVVKDSTVDLILSQLERRDPWELLTDSCEEGDTSEDGYSENGRSDDLSSAEVEDRESETKDEGLRNNITEISPTKSIGGMAETAEEESERDLDDDQMIAMDDELALMFKDRVKGKKDKDGAQREAIHFKNRIMDLLDIFIRRQPTSPHILQFLVPLLSLTFSDDKQVSEKATGLLMSRIGKLKEIPSGINIAKASAILDDLHIRARKVRSRDAVAIISRCSLYVSRALLHVSGDEAVQMAYTTSLIDFTERKASGLNGQFFGEFIKRYPRAAWGMRAALLAASMKTVNAYRQGQAYILLETLLNHLSFPLDHELDDLAVFIRELQCGLYSALSAACDTGLESISVSGIKEALKLVLIAARTTKRLVAKGGSITNIWDPTIWTELHHRLVAQDRFAASAALVGMYRQVIQLVQMQQAPPSTAVGESLERKGQCDEGTAGNKRKADACAGVDVRAKKIKRVTATTQGGKKSSK</sequence>
<feature type="compositionally biased region" description="Acidic residues" evidence="3">
    <location>
        <begin position="840"/>
        <end position="849"/>
    </location>
</feature>
<dbReference type="GO" id="GO:0006355">
    <property type="term" value="P:regulation of DNA-templated transcription"/>
    <property type="evidence" value="ECO:0007669"/>
    <property type="project" value="InterPro"/>
</dbReference>